<feature type="domain" description="FAD-binding PCMH-type" evidence="5">
    <location>
        <begin position="42"/>
        <end position="213"/>
    </location>
</feature>
<dbReference type="Gene3D" id="3.40.462.20">
    <property type="match status" value="1"/>
</dbReference>
<dbReference type="SUPFAM" id="SSF56176">
    <property type="entry name" value="FAD-binding/transporter-associated domain-like"/>
    <property type="match status" value="1"/>
</dbReference>
<dbReference type="InterPro" id="IPR012951">
    <property type="entry name" value="BBE"/>
</dbReference>
<proteinExistence type="inferred from homology"/>
<evidence type="ECO:0000259" key="5">
    <source>
        <dbReference type="PROSITE" id="PS51387"/>
    </source>
</evidence>
<keyword evidence="4" id="KW-0560">Oxidoreductase</keyword>
<dbReference type="InterPro" id="IPR016167">
    <property type="entry name" value="FAD-bd_PCMH_sub1"/>
</dbReference>
<dbReference type="Gene3D" id="3.30.43.10">
    <property type="entry name" value="Uridine Diphospho-n-acetylenolpyruvylglucosamine Reductase, domain 2"/>
    <property type="match status" value="1"/>
</dbReference>
<evidence type="ECO:0000256" key="4">
    <source>
        <dbReference type="ARBA" id="ARBA00023002"/>
    </source>
</evidence>
<keyword evidence="3" id="KW-0274">FAD</keyword>
<dbReference type="OrthoDB" id="415825at2759"/>
<dbReference type="AlphaFoldDB" id="A0A5N7BUF8"/>
<dbReference type="InterPro" id="IPR016169">
    <property type="entry name" value="FAD-bd_PCMH_sub2"/>
</dbReference>
<dbReference type="Pfam" id="PF01565">
    <property type="entry name" value="FAD_binding_4"/>
    <property type="match status" value="1"/>
</dbReference>
<sequence length="470" mass="51253">MVALQITLDQVKHLTEQVHGHATVLSPDSEGYGRSLERWSDIGFQRPGVVISPKDAQGIAMTVRFAKDHYIDLAVKGGGHATHNASTSDGGILVDLRLMNRVHVDIGAKTVAVQGGALWADVSRETARYKLAVVGGTASQVGVGGLTLSGGYGYLTPQHGLALDSLISANVITGGGTELKVSAEQNPDLFWAIRGAGPNVGVVEEFIFRAYAQPNLVWYGKRSYPSSEVPRVVDALNRALVHPQGKAAAQCVLSLSPDDGATPIVTTILFFNGCEKEARRHFSQLLDFECVMEQLEMTPYSETNTILDPLVPPGGRKKILGFQMAPPVQPEFVSGLMENIHRKLTNESDLAKSALEIDFFDPTEVCRTSNAETAFPARHKLLNAALMLQWADPSNDEDFFSWGASIQSLCEDELRRQGYKPNHRVSNFIGYTQATARDMFGANADRLLSIKAKYDPANVFHKLNPLDRIL</sequence>
<dbReference type="InterPro" id="IPR016166">
    <property type="entry name" value="FAD-bd_PCMH"/>
</dbReference>
<gene>
    <name evidence="6" type="ORF">BDV23DRAFT_190820</name>
</gene>
<dbReference type="PANTHER" id="PTHR42973">
    <property type="entry name" value="BINDING OXIDOREDUCTASE, PUTATIVE (AFU_ORTHOLOGUE AFUA_1G17690)-RELATED"/>
    <property type="match status" value="1"/>
</dbReference>
<evidence type="ECO:0000256" key="3">
    <source>
        <dbReference type="ARBA" id="ARBA00022827"/>
    </source>
</evidence>
<dbReference type="PANTHER" id="PTHR42973:SF52">
    <property type="entry name" value="FAD BINDING DOMAIN PROTEIN (AFU_ORTHOLOGUE AFUA_2G00730)"/>
    <property type="match status" value="1"/>
</dbReference>
<name>A0A5N7BUF8_PETAA</name>
<organism evidence="6">
    <name type="scientific">Petromyces alliaceus</name>
    <name type="common">Aspergillus alliaceus</name>
    <dbReference type="NCBI Taxonomy" id="209559"/>
    <lineage>
        <taxon>Eukaryota</taxon>
        <taxon>Fungi</taxon>
        <taxon>Dikarya</taxon>
        <taxon>Ascomycota</taxon>
        <taxon>Pezizomycotina</taxon>
        <taxon>Eurotiomycetes</taxon>
        <taxon>Eurotiomycetidae</taxon>
        <taxon>Eurotiales</taxon>
        <taxon>Aspergillaceae</taxon>
        <taxon>Aspergillus</taxon>
        <taxon>Aspergillus subgen. Circumdati</taxon>
    </lineage>
</organism>
<dbReference type="InterPro" id="IPR036318">
    <property type="entry name" value="FAD-bd_PCMH-like_sf"/>
</dbReference>
<dbReference type="EMBL" id="ML735334">
    <property type="protein sequence ID" value="KAE8385475.1"/>
    <property type="molecule type" value="Genomic_DNA"/>
</dbReference>
<dbReference type="Pfam" id="PF08031">
    <property type="entry name" value="BBE"/>
    <property type="match status" value="1"/>
</dbReference>
<keyword evidence="2" id="KW-0285">Flavoprotein</keyword>
<dbReference type="Gene3D" id="3.30.465.10">
    <property type="match status" value="1"/>
</dbReference>
<dbReference type="InterPro" id="IPR006094">
    <property type="entry name" value="Oxid_FAD_bind_N"/>
</dbReference>
<reference evidence="6" key="1">
    <citation type="submission" date="2019-04" db="EMBL/GenBank/DDBJ databases">
        <title>Friends and foes A comparative genomics studyof 23 Aspergillus species from section Flavi.</title>
        <authorList>
            <consortium name="DOE Joint Genome Institute"/>
            <person name="Kjaerbolling I."/>
            <person name="Vesth T."/>
            <person name="Frisvad J.C."/>
            <person name="Nybo J.L."/>
            <person name="Theobald S."/>
            <person name="Kildgaard S."/>
            <person name="Isbrandt T."/>
            <person name="Kuo A."/>
            <person name="Sato A."/>
            <person name="Lyhne E.K."/>
            <person name="Kogle M.E."/>
            <person name="Wiebenga A."/>
            <person name="Kun R.S."/>
            <person name="Lubbers R.J."/>
            <person name="Makela M.R."/>
            <person name="Barry K."/>
            <person name="Chovatia M."/>
            <person name="Clum A."/>
            <person name="Daum C."/>
            <person name="Haridas S."/>
            <person name="He G."/>
            <person name="LaButti K."/>
            <person name="Lipzen A."/>
            <person name="Mondo S."/>
            <person name="Riley R."/>
            <person name="Salamov A."/>
            <person name="Simmons B.A."/>
            <person name="Magnuson J.K."/>
            <person name="Henrissat B."/>
            <person name="Mortensen U.H."/>
            <person name="Larsen T.O."/>
            <person name="Devries R.P."/>
            <person name="Grigoriev I.V."/>
            <person name="Machida M."/>
            <person name="Baker S.E."/>
            <person name="Andersen M.R."/>
        </authorList>
    </citation>
    <scope>NUCLEOTIDE SEQUENCE [LARGE SCALE GENOMIC DNA]</scope>
    <source>
        <strain evidence="6">IBT 14317</strain>
    </source>
</reference>
<evidence type="ECO:0000313" key="6">
    <source>
        <dbReference type="EMBL" id="KAE8385475.1"/>
    </source>
</evidence>
<evidence type="ECO:0000256" key="1">
    <source>
        <dbReference type="ARBA" id="ARBA00005466"/>
    </source>
</evidence>
<dbReference type="Proteomes" id="UP000326877">
    <property type="component" value="Unassembled WGS sequence"/>
</dbReference>
<comment type="similarity">
    <text evidence="1">Belongs to the oxygen-dependent FAD-linked oxidoreductase family.</text>
</comment>
<dbReference type="InterPro" id="IPR050416">
    <property type="entry name" value="FAD-linked_Oxidoreductase"/>
</dbReference>
<accession>A0A5N7BUF8</accession>
<dbReference type="GO" id="GO:0016491">
    <property type="term" value="F:oxidoreductase activity"/>
    <property type="evidence" value="ECO:0007669"/>
    <property type="project" value="UniProtKB-KW"/>
</dbReference>
<dbReference type="PROSITE" id="PS51387">
    <property type="entry name" value="FAD_PCMH"/>
    <property type="match status" value="1"/>
</dbReference>
<dbReference type="GO" id="GO:0071949">
    <property type="term" value="F:FAD binding"/>
    <property type="evidence" value="ECO:0007669"/>
    <property type="project" value="InterPro"/>
</dbReference>
<evidence type="ECO:0000256" key="2">
    <source>
        <dbReference type="ARBA" id="ARBA00022630"/>
    </source>
</evidence>
<protein>
    <submittedName>
        <fullName evidence="6">FAD binding domain protein</fullName>
    </submittedName>
</protein>